<dbReference type="eggNOG" id="ENOG502SE4Y">
    <property type="taxonomic scope" value="Eukaryota"/>
</dbReference>
<reference evidence="2" key="2">
    <citation type="submission" date="2015-06" db="UniProtKB">
        <authorList>
            <consortium name="EnsemblPlants"/>
        </authorList>
    </citation>
    <scope>IDENTIFICATION</scope>
    <source>
        <strain evidence="2">cv. Heinz 1706</strain>
    </source>
</reference>
<dbReference type="PaxDb" id="4081-Solyc03g082350.2.1"/>
<dbReference type="Gramene" id="Solyc03g082350.2.1">
    <property type="protein sequence ID" value="Solyc03g082350.2.1"/>
    <property type="gene ID" value="Solyc03g082350.2"/>
</dbReference>
<dbReference type="PANTHER" id="PTHR33641:SF21">
    <property type="entry name" value="AVR9_CF-9 RAPIDLY ELICITED PROTEIN 65"/>
    <property type="match status" value="1"/>
</dbReference>
<dbReference type="HOGENOM" id="CLU_1285224_0_0_1"/>
<feature type="compositionally biased region" description="Basic and acidic residues" evidence="1">
    <location>
        <begin position="164"/>
        <end position="179"/>
    </location>
</feature>
<dbReference type="PANTHER" id="PTHR33641">
    <property type="entry name" value="OS06G0133500 PROTEIN"/>
    <property type="match status" value="1"/>
</dbReference>
<dbReference type="Proteomes" id="UP000004994">
    <property type="component" value="Chromosome 3"/>
</dbReference>
<sequence length="215" mass="22934">MMSIFSSFDALSAEILGQKVNHSWAPPTSDNKQPRGAGVGPIVSDRNIAVSVSPPSTSVTSKLNKTEEAAPPSSSSKSPSRPRRPKFAPELDGVYCFETIPPRTSRGPLPPSSHRGARPEDPSLPESFSSHQGAQPEDPSPTPNHPRVLEAYAPRTLPPSPRGAHPEDPSPLRVREAHTPRTPPPPPSPRGARSEDPTPPSIPRGARPEDPTPPL</sequence>
<evidence type="ECO:0000313" key="2">
    <source>
        <dbReference type="EnsemblPlants" id="Solyc03g082350.2.1"/>
    </source>
</evidence>
<organism evidence="2">
    <name type="scientific">Solanum lycopersicum</name>
    <name type="common">Tomato</name>
    <name type="synonym">Lycopersicon esculentum</name>
    <dbReference type="NCBI Taxonomy" id="4081"/>
    <lineage>
        <taxon>Eukaryota</taxon>
        <taxon>Viridiplantae</taxon>
        <taxon>Streptophyta</taxon>
        <taxon>Embryophyta</taxon>
        <taxon>Tracheophyta</taxon>
        <taxon>Spermatophyta</taxon>
        <taxon>Magnoliopsida</taxon>
        <taxon>eudicotyledons</taxon>
        <taxon>Gunneridae</taxon>
        <taxon>Pentapetalae</taxon>
        <taxon>asterids</taxon>
        <taxon>lamiids</taxon>
        <taxon>Solanales</taxon>
        <taxon>Solanaceae</taxon>
        <taxon>Solanoideae</taxon>
        <taxon>Solaneae</taxon>
        <taxon>Solanum</taxon>
        <taxon>Solanum subgen. Lycopersicon</taxon>
    </lineage>
</organism>
<name>K4BI12_SOLLC</name>
<dbReference type="AlphaFoldDB" id="K4BI12"/>
<dbReference type="InParanoid" id="K4BI12"/>
<evidence type="ECO:0000256" key="1">
    <source>
        <dbReference type="SAM" id="MobiDB-lite"/>
    </source>
</evidence>
<proteinExistence type="predicted"/>
<protein>
    <submittedName>
        <fullName evidence="2">Uncharacterized protein</fullName>
    </submittedName>
</protein>
<dbReference type="OMA" id="SDNKQPR"/>
<accession>K4BI12</accession>
<feature type="region of interest" description="Disordered" evidence="1">
    <location>
        <begin position="22"/>
        <end position="215"/>
    </location>
</feature>
<feature type="compositionally biased region" description="Low complexity" evidence="1">
    <location>
        <begin position="50"/>
        <end position="61"/>
    </location>
</feature>
<evidence type="ECO:0000313" key="3">
    <source>
        <dbReference type="Proteomes" id="UP000004994"/>
    </source>
</evidence>
<keyword evidence="3" id="KW-1185">Reference proteome</keyword>
<reference evidence="2" key="1">
    <citation type="journal article" date="2012" name="Nature">
        <title>The tomato genome sequence provides insights into fleshy fruit evolution.</title>
        <authorList>
            <consortium name="Tomato Genome Consortium"/>
        </authorList>
    </citation>
    <scope>NUCLEOTIDE SEQUENCE [LARGE SCALE GENOMIC DNA]</scope>
    <source>
        <strain evidence="2">cv. Heinz 1706</strain>
    </source>
</reference>
<dbReference type="EnsemblPlants" id="Solyc03g082350.2.1">
    <property type="protein sequence ID" value="Solyc03g082350.2.1"/>
    <property type="gene ID" value="Solyc03g082350.2"/>
</dbReference>
<feature type="compositionally biased region" description="Basic and acidic residues" evidence="1">
    <location>
        <begin position="206"/>
        <end position="215"/>
    </location>
</feature>